<feature type="domain" description="CHASE2" evidence="2">
    <location>
        <begin position="24"/>
        <end position="315"/>
    </location>
</feature>
<dbReference type="InterPro" id="IPR007890">
    <property type="entry name" value="CHASE2"/>
</dbReference>
<gene>
    <name evidence="3" type="ordered locus">CHU_3026</name>
</gene>
<dbReference type="Proteomes" id="UP000001822">
    <property type="component" value="Chromosome"/>
</dbReference>
<dbReference type="SMART" id="SM01080">
    <property type="entry name" value="CHASE2"/>
    <property type="match status" value="1"/>
</dbReference>
<dbReference type="AlphaFoldDB" id="A0A6N4SV28"/>
<organism evidence="3 4">
    <name type="scientific">Cytophaga hutchinsonii (strain ATCC 33406 / DSM 1761 / CIP 103989 / NBRC 15051 / NCIMB 9469 / D465)</name>
    <dbReference type="NCBI Taxonomy" id="269798"/>
    <lineage>
        <taxon>Bacteria</taxon>
        <taxon>Pseudomonadati</taxon>
        <taxon>Bacteroidota</taxon>
        <taxon>Cytophagia</taxon>
        <taxon>Cytophagales</taxon>
        <taxon>Cytophagaceae</taxon>
        <taxon>Cytophaga</taxon>
    </lineage>
</organism>
<protein>
    <recommendedName>
        <fullName evidence="2">CHASE2 domain-containing protein</fullName>
    </recommendedName>
</protein>
<feature type="transmembrane region" description="Helical" evidence="1">
    <location>
        <begin position="298"/>
        <end position="320"/>
    </location>
</feature>
<keyword evidence="4" id="KW-1185">Reference proteome</keyword>
<name>A0A6N4SV28_CYTH3</name>
<evidence type="ECO:0000259" key="2">
    <source>
        <dbReference type="SMART" id="SM01080"/>
    </source>
</evidence>
<dbReference type="Pfam" id="PF05226">
    <property type="entry name" value="CHASE2"/>
    <property type="match status" value="1"/>
</dbReference>
<feature type="transmembrane region" description="Helical" evidence="1">
    <location>
        <begin position="358"/>
        <end position="379"/>
    </location>
</feature>
<evidence type="ECO:0000256" key="1">
    <source>
        <dbReference type="SAM" id="Phobius"/>
    </source>
</evidence>
<keyword evidence="1" id="KW-1133">Transmembrane helix</keyword>
<reference evidence="3 4" key="1">
    <citation type="journal article" date="2007" name="Appl. Environ. Microbiol.">
        <title>Genome sequence of the cellulolytic gliding bacterium Cytophaga hutchinsonii.</title>
        <authorList>
            <person name="Xie G."/>
            <person name="Bruce D.C."/>
            <person name="Challacombe J.F."/>
            <person name="Chertkov O."/>
            <person name="Detter J.C."/>
            <person name="Gilna P."/>
            <person name="Han C.S."/>
            <person name="Lucas S."/>
            <person name="Misra M."/>
            <person name="Myers G.L."/>
            <person name="Richardson P."/>
            <person name="Tapia R."/>
            <person name="Thayer N."/>
            <person name="Thompson L.S."/>
            <person name="Brettin T.S."/>
            <person name="Henrissat B."/>
            <person name="Wilson D.B."/>
            <person name="McBride M.J."/>
        </authorList>
    </citation>
    <scope>NUCLEOTIDE SEQUENCE [LARGE SCALE GENOMIC DNA]</scope>
    <source>
        <strain evidence="4">ATCC 33406 / DSM 1761 / CIP 103989 / NBRC 15051 / NCIMB 9469 / D465</strain>
    </source>
</reference>
<proteinExistence type="predicted"/>
<dbReference type="EMBL" id="CP000383">
    <property type="protein sequence ID" value="ABG60267.1"/>
    <property type="molecule type" value="Genomic_DNA"/>
</dbReference>
<evidence type="ECO:0000313" key="3">
    <source>
        <dbReference type="EMBL" id="ABG60267.1"/>
    </source>
</evidence>
<keyword evidence="1" id="KW-0472">Membrane</keyword>
<accession>A0A6N4SV28</accession>
<feature type="transmembrane region" description="Helical" evidence="1">
    <location>
        <begin position="332"/>
        <end position="352"/>
    </location>
</feature>
<keyword evidence="1" id="KW-0812">Transmembrane</keyword>
<evidence type="ECO:0000313" key="4">
    <source>
        <dbReference type="Proteomes" id="UP000001822"/>
    </source>
</evidence>
<sequence length="401" mass="45297">MGSITLIFTYTPVHSLDVFSPISDAFKDFELTDMYFSQFKENEDVEDNIVLVNIGNLDRGGVAALVNTLNGFEPKAIGIDAFFRHPKDPDLDSALAQAFSRTKNLVLVSELIENHATGTIDSIKYSNNMFMQYAEPGFADMIAEGKHSLNTARDCIPKEIKNGDTVLSFPSKLVSIYAPEKLKRYLARNHDVEAINYEGNINVHDEGSTSNSKTVFTALDWYEVLDSQFTPETIKGKIVIMGFMGAEIGQNNWQDKFCTPLNSQYVGRTAPDMYGVVVHANIVSMILKEKYINDMPDWLNWSLSLILIFIMIWGFNWLYLNTAEWWDGISMILSLIGVILLSAFMVLIFHFYSYTFDIALASVALLLSGNLIEIYWGILKPLYMRTKEKNVSLLNQNKTGE</sequence>
<dbReference type="KEGG" id="chu:CHU_3026"/>